<dbReference type="Pfam" id="PF12019">
    <property type="entry name" value="GspH"/>
    <property type="match status" value="1"/>
</dbReference>
<sequence>MTARRQAGFTLLEMIVVLVIVGLVLGLVLARGPWRSPGLEARAIAERIAGALRLARAEAIADDHAVYLTYDAAANAMAVDGDSPFVLPPETAVAVQSADGAPQRTRIARIGFAPDGSSTGGRIVCARGDQRIAVGVDWLTGRVSVADAR</sequence>
<dbReference type="GO" id="GO:0015627">
    <property type="term" value="C:type II protein secretion system complex"/>
    <property type="evidence" value="ECO:0007669"/>
    <property type="project" value="InterPro"/>
</dbReference>
<evidence type="ECO:0000313" key="13">
    <source>
        <dbReference type="EMBL" id="GAN77274.1"/>
    </source>
</evidence>
<keyword evidence="6 11" id="KW-0812">Transmembrane</keyword>
<dbReference type="Proteomes" id="UP000032680">
    <property type="component" value="Unassembled WGS sequence"/>
</dbReference>
<gene>
    <name evidence="13" type="ORF">Asru_0275_03</name>
</gene>
<evidence type="ECO:0000256" key="2">
    <source>
        <dbReference type="ARBA" id="ARBA00021549"/>
    </source>
</evidence>
<reference evidence="13 14" key="1">
    <citation type="submission" date="2012-11" db="EMBL/GenBank/DDBJ databases">
        <title>Whole genome sequence of Acidisphaera rubrifaciens HS-AP3.</title>
        <authorList>
            <person name="Azuma Y."/>
            <person name="Higashiura N."/>
            <person name="Hirakawa H."/>
            <person name="Matsushita K."/>
        </authorList>
    </citation>
    <scope>NUCLEOTIDE SEQUENCE [LARGE SCALE GENOMIC DNA]</scope>
    <source>
        <strain evidence="13 14">HS-AP3</strain>
    </source>
</reference>
<dbReference type="Pfam" id="PF07963">
    <property type="entry name" value="N_methyl"/>
    <property type="match status" value="1"/>
</dbReference>
<accession>A0A0D6P8T7</accession>
<dbReference type="InterPro" id="IPR012902">
    <property type="entry name" value="N_methyl_site"/>
</dbReference>
<evidence type="ECO:0000256" key="1">
    <source>
        <dbReference type="ARBA" id="ARBA00004377"/>
    </source>
</evidence>
<evidence type="ECO:0000256" key="11">
    <source>
        <dbReference type="SAM" id="Phobius"/>
    </source>
</evidence>
<evidence type="ECO:0000256" key="8">
    <source>
        <dbReference type="ARBA" id="ARBA00023136"/>
    </source>
</evidence>
<keyword evidence="4" id="KW-0488">Methylation</keyword>
<dbReference type="NCBIfam" id="TIGR02532">
    <property type="entry name" value="IV_pilin_GFxxxE"/>
    <property type="match status" value="1"/>
</dbReference>
<dbReference type="InterPro" id="IPR022346">
    <property type="entry name" value="T2SS_GspH"/>
</dbReference>
<dbReference type="OrthoDB" id="7283155at2"/>
<feature type="domain" description="General secretion pathway GspH" evidence="12">
    <location>
        <begin position="45"/>
        <end position="138"/>
    </location>
</feature>
<keyword evidence="3" id="KW-1003">Cell membrane</keyword>
<dbReference type="InterPro" id="IPR045584">
    <property type="entry name" value="Pilin-like"/>
</dbReference>
<keyword evidence="8 11" id="KW-0472">Membrane</keyword>
<evidence type="ECO:0000256" key="9">
    <source>
        <dbReference type="ARBA" id="ARBA00025772"/>
    </source>
</evidence>
<keyword evidence="7 11" id="KW-1133">Transmembrane helix</keyword>
<dbReference type="PROSITE" id="PS00409">
    <property type="entry name" value="PROKAR_NTER_METHYL"/>
    <property type="match status" value="1"/>
</dbReference>
<comment type="similarity">
    <text evidence="9">Belongs to the GSP H family.</text>
</comment>
<evidence type="ECO:0000256" key="4">
    <source>
        <dbReference type="ARBA" id="ARBA00022481"/>
    </source>
</evidence>
<dbReference type="AlphaFoldDB" id="A0A0D6P8T7"/>
<dbReference type="PRINTS" id="PR00885">
    <property type="entry name" value="BCTERIALGSPH"/>
</dbReference>
<keyword evidence="5" id="KW-0997">Cell inner membrane</keyword>
<dbReference type="EMBL" id="BANB01000275">
    <property type="protein sequence ID" value="GAN77274.1"/>
    <property type="molecule type" value="Genomic_DNA"/>
</dbReference>
<evidence type="ECO:0000259" key="12">
    <source>
        <dbReference type="Pfam" id="PF12019"/>
    </source>
</evidence>
<evidence type="ECO:0000256" key="6">
    <source>
        <dbReference type="ARBA" id="ARBA00022692"/>
    </source>
</evidence>
<dbReference type="SUPFAM" id="SSF54523">
    <property type="entry name" value="Pili subunits"/>
    <property type="match status" value="1"/>
</dbReference>
<dbReference type="GO" id="GO:0015628">
    <property type="term" value="P:protein secretion by the type II secretion system"/>
    <property type="evidence" value="ECO:0007669"/>
    <property type="project" value="InterPro"/>
</dbReference>
<dbReference type="InterPro" id="IPR002416">
    <property type="entry name" value="T2SS_protein-GspH"/>
</dbReference>
<evidence type="ECO:0000256" key="5">
    <source>
        <dbReference type="ARBA" id="ARBA00022519"/>
    </source>
</evidence>
<comment type="caution">
    <text evidence="13">The sequence shown here is derived from an EMBL/GenBank/DDBJ whole genome shotgun (WGS) entry which is preliminary data.</text>
</comment>
<feature type="transmembrane region" description="Helical" evidence="11">
    <location>
        <begin position="6"/>
        <end position="30"/>
    </location>
</feature>
<evidence type="ECO:0000256" key="7">
    <source>
        <dbReference type="ARBA" id="ARBA00022989"/>
    </source>
</evidence>
<protein>
    <recommendedName>
        <fullName evidence="2">Type II secretion system protein H</fullName>
    </recommendedName>
    <alternativeName>
        <fullName evidence="10">General secretion pathway protein H</fullName>
    </alternativeName>
</protein>
<proteinExistence type="inferred from homology"/>
<keyword evidence="14" id="KW-1185">Reference proteome</keyword>
<dbReference type="GO" id="GO:0005886">
    <property type="term" value="C:plasma membrane"/>
    <property type="evidence" value="ECO:0007669"/>
    <property type="project" value="UniProtKB-SubCell"/>
</dbReference>
<dbReference type="RefSeq" id="WP_048861295.1">
    <property type="nucleotide sequence ID" value="NZ_BANB01000275.1"/>
</dbReference>
<organism evidence="13 14">
    <name type="scientific">Acidisphaera rubrifaciens HS-AP3</name>
    <dbReference type="NCBI Taxonomy" id="1231350"/>
    <lineage>
        <taxon>Bacteria</taxon>
        <taxon>Pseudomonadati</taxon>
        <taxon>Pseudomonadota</taxon>
        <taxon>Alphaproteobacteria</taxon>
        <taxon>Acetobacterales</taxon>
        <taxon>Acetobacteraceae</taxon>
        <taxon>Acidisphaera</taxon>
    </lineage>
</organism>
<evidence type="ECO:0000256" key="10">
    <source>
        <dbReference type="ARBA" id="ARBA00030775"/>
    </source>
</evidence>
<name>A0A0D6P8T7_9PROT</name>
<evidence type="ECO:0000256" key="3">
    <source>
        <dbReference type="ARBA" id="ARBA00022475"/>
    </source>
</evidence>
<comment type="subcellular location">
    <subcellularLocation>
        <location evidence="1">Cell inner membrane</location>
        <topology evidence="1">Single-pass membrane protein</topology>
    </subcellularLocation>
</comment>
<evidence type="ECO:0000313" key="14">
    <source>
        <dbReference type="Proteomes" id="UP000032680"/>
    </source>
</evidence>